<dbReference type="SUPFAM" id="SSF48452">
    <property type="entry name" value="TPR-like"/>
    <property type="match status" value="1"/>
</dbReference>
<proteinExistence type="predicted"/>
<dbReference type="InterPro" id="IPR047150">
    <property type="entry name" value="SGT"/>
</dbReference>
<comment type="caution">
    <text evidence="3">The sequence shown here is derived from an EMBL/GenBank/DDBJ whole genome shotgun (WGS) entry which is preliminary data.</text>
</comment>
<evidence type="ECO:0000313" key="3">
    <source>
        <dbReference type="EMBL" id="KAK7046027.1"/>
    </source>
</evidence>
<accession>A0AAW0D0N4</accession>
<dbReference type="GO" id="GO:0072380">
    <property type="term" value="C:TRC complex"/>
    <property type="evidence" value="ECO:0007669"/>
    <property type="project" value="TreeGrafter"/>
</dbReference>
<organism evidence="3 4">
    <name type="scientific">Paramarasmius palmivorus</name>
    <dbReference type="NCBI Taxonomy" id="297713"/>
    <lineage>
        <taxon>Eukaryota</taxon>
        <taxon>Fungi</taxon>
        <taxon>Dikarya</taxon>
        <taxon>Basidiomycota</taxon>
        <taxon>Agaricomycotina</taxon>
        <taxon>Agaricomycetes</taxon>
        <taxon>Agaricomycetidae</taxon>
        <taxon>Agaricales</taxon>
        <taxon>Marasmiineae</taxon>
        <taxon>Marasmiaceae</taxon>
        <taxon>Paramarasmius</taxon>
    </lineage>
</organism>
<dbReference type="AlphaFoldDB" id="A0AAW0D0N4"/>
<dbReference type="GO" id="GO:0016020">
    <property type="term" value="C:membrane"/>
    <property type="evidence" value="ECO:0007669"/>
    <property type="project" value="TreeGrafter"/>
</dbReference>
<keyword evidence="4" id="KW-1185">Reference proteome</keyword>
<dbReference type="GO" id="GO:0006620">
    <property type="term" value="P:post-translational protein targeting to endoplasmic reticulum membrane"/>
    <property type="evidence" value="ECO:0007669"/>
    <property type="project" value="TreeGrafter"/>
</dbReference>
<dbReference type="GO" id="GO:0060090">
    <property type="term" value="F:molecular adaptor activity"/>
    <property type="evidence" value="ECO:0007669"/>
    <property type="project" value="TreeGrafter"/>
</dbReference>
<dbReference type="PANTHER" id="PTHR45831">
    <property type="entry name" value="LD24721P"/>
    <property type="match status" value="1"/>
</dbReference>
<evidence type="ECO:0000256" key="1">
    <source>
        <dbReference type="ARBA" id="ARBA00022737"/>
    </source>
</evidence>
<sequence length="545" mass="62190">MASSAQTLKQEADRLFRRQKYSEALLKYRKAIKTDYQNPILFANSALCSLKIRHYLDAISDATKAVELDPCYAKAYYYLAKAQEAICWYRESERAWANALHALSSSHLTPEQDALKQACEHGYAECKRKMKIIKAQVEGKSENADAPYFCRVSAIAESTANDQQLQPNRSFSHAQRAFTTYLRATNNLQGLFRSSPLHGYEFECPLTDIVTVLHHDARMTRRWDTTWAQKISSLVEWMNTAHDGWRDFKPDNRFRELVRERILRAGWEEARSALAVTIKAWIVHAMVAESPTSEQQAEYLARAIEVIKWVCTLIPSGDVEQCRCCGGIFDPLFLLATQKLHLTALVQVASRKRTDMARHNQLLKDIFQEADEIIGLASNLPRNKEDEVYATAFRDFPCGVALGAKGYYYWETARKHRSSRTNLQHYLRISADCYLKASTYFPKDDEYHRIYLQRVMECMLFYGATAGEQLVFLQTLETAIKNMRPIWGIGPAAISLAVVGDPLPRAVAFLKDSVAYGTIQTEDVLTFDYPDGPLFGAMMDRPLTF</sequence>
<dbReference type="Gene3D" id="1.25.40.10">
    <property type="entry name" value="Tetratricopeptide repeat domain"/>
    <property type="match status" value="1"/>
</dbReference>
<evidence type="ECO:0000313" key="4">
    <source>
        <dbReference type="Proteomes" id="UP001383192"/>
    </source>
</evidence>
<gene>
    <name evidence="3" type="ORF">VNI00_007022</name>
</gene>
<evidence type="ECO:0000256" key="2">
    <source>
        <dbReference type="ARBA" id="ARBA00022803"/>
    </source>
</evidence>
<dbReference type="Proteomes" id="UP001383192">
    <property type="component" value="Unassembled WGS sequence"/>
</dbReference>
<reference evidence="3 4" key="1">
    <citation type="submission" date="2024-01" db="EMBL/GenBank/DDBJ databases">
        <title>A draft genome for a cacao thread blight-causing isolate of Paramarasmius palmivorus.</title>
        <authorList>
            <person name="Baruah I.K."/>
            <person name="Bukari Y."/>
            <person name="Amoako-Attah I."/>
            <person name="Meinhardt L.W."/>
            <person name="Bailey B.A."/>
            <person name="Cohen S.P."/>
        </authorList>
    </citation>
    <scope>NUCLEOTIDE SEQUENCE [LARGE SCALE GENOMIC DNA]</scope>
    <source>
        <strain evidence="3 4">GH-12</strain>
    </source>
</reference>
<dbReference type="EMBL" id="JAYKXP010000022">
    <property type="protein sequence ID" value="KAK7046027.1"/>
    <property type="molecule type" value="Genomic_DNA"/>
</dbReference>
<protein>
    <submittedName>
        <fullName evidence="3">Uncharacterized protein</fullName>
    </submittedName>
</protein>
<dbReference type="PANTHER" id="PTHR45831:SF2">
    <property type="entry name" value="LD24721P"/>
    <property type="match status" value="1"/>
</dbReference>
<keyword evidence="2" id="KW-0802">TPR repeat</keyword>
<keyword evidence="1" id="KW-0677">Repeat</keyword>
<dbReference type="InterPro" id="IPR011990">
    <property type="entry name" value="TPR-like_helical_dom_sf"/>
</dbReference>
<name>A0AAW0D0N4_9AGAR</name>